<dbReference type="PANTHER" id="PTHR47894">
    <property type="entry name" value="HTH-TYPE TRANSCRIPTIONAL REGULATOR GADX"/>
    <property type="match status" value="1"/>
</dbReference>
<dbReference type="PANTHER" id="PTHR47894:SF1">
    <property type="entry name" value="HTH-TYPE TRANSCRIPTIONAL REGULATOR VQSM"/>
    <property type="match status" value="1"/>
</dbReference>
<evidence type="ECO:0000256" key="3">
    <source>
        <dbReference type="ARBA" id="ARBA00023163"/>
    </source>
</evidence>
<feature type="domain" description="HTH araC/xylS-type" evidence="4">
    <location>
        <begin position="29"/>
        <end position="85"/>
    </location>
</feature>
<dbReference type="SUPFAM" id="SSF46689">
    <property type="entry name" value="Homeodomain-like"/>
    <property type="match status" value="1"/>
</dbReference>
<name>A0ABY3X803_9GAMM</name>
<dbReference type="SMART" id="SM00342">
    <property type="entry name" value="HTH_ARAC"/>
    <property type="match status" value="1"/>
</dbReference>
<keyword evidence="3" id="KW-0804">Transcription</keyword>
<protein>
    <submittedName>
        <fullName evidence="5">Helix-turn-helix domain-containing protein</fullName>
    </submittedName>
</protein>
<dbReference type="RefSeq" id="WP_057943285.1">
    <property type="nucleotide sequence ID" value="NZ_CP011131.1"/>
</dbReference>
<accession>A0ABY3X803</accession>
<dbReference type="InterPro" id="IPR018060">
    <property type="entry name" value="HTH_AraC"/>
</dbReference>
<evidence type="ECO:0000256" key="2">
    <source>
        <dbReference type="ARBA" id="ARBA00023125"/>
    </source>
</evidence>
<evidence type="ECO:0000259" key="4">
    <source>
        <dbReference type="PROSITE" id="PS01124"/>
    </source>
</evidence>
<dbReference type="Pfam" id="PF12833">
    <property type="entry name" value="HTH_18"/>
    <property type="match status" value="1"/>
</dbReference>
<keyword evidence="1" id="KW-0805">Transcription regulation</keyword>
<sequence length="90" mass="10179">MISIKGHQGTMRVITPLPACSAAERRRGFQELLDDARQRDAMRMLADPDIDIQRIAAAPGYQEPPSFIRAFQRWTGTTPGQAREALQRRD</sequence>
<dbReference type="Gene3D" id="1.10.10.60">
    <property type="entry name" value="Homeodomain-like"/>
    <property type="match status" value="1"/>
</dbReference>
<evidence type="ECO:0000256" key="1">
    <source>
        <dbReference type="ARBA" id="ARBA00023015"/>
    </source>
</evidence>
<proteinExistence type="predicted"/>
<keyword evidence="6" id="KW-1185">Reference proteome</keyword>
<organism evidence="5 6">
    <name type="scientific">Lysobacter gummosus</name>
    <dbReference type="NCBI Taxonomy" id="262324"/>
    <lineage>
        <taxon>Bacteria</taxon>
        <taxon>Pseudomonadati</taxon>
        <taxon>Pseudomonadota</taxon>
        <taxon>Gammaproteobacteria</taxon>
        <taxon>Lysobacterales</taxon>
        <taxon>Lysobacteraceae</taxon>
        <taxon>Lysobacter</taxon>
    </lineage>
</organism>
<keyword evidence="2" id="KW-0238">DNA-binding</keyword>
<dbReference type="Proteomes" id="UP000829194">
    <property type="component" value="Chromosome"/>
</dbReference>
<dbReference type="EMBL" id="CP093547">
    <property type="protein sequence ID" value="UNP27581.1"/>
    <property type="molecule type" value="Genomic_DNA"/>
</dbReference>
<evidence type="ECO:0000313" key="6">
    <source>
        <dbReference type="Proteomes" id="UP000829194"/>
    </source>
</evidence>
<gene>
    <name evidence="5" type="ORF">MOV92_13695</name>
</gene>
<dbReference type="InterPro" id="IPR009057">
    <property type="entry name" value="Homeodomain-like_sf"/>
</dbReference>
<reference evidence="5 6" key="1">
    <citation type="submission" date="2022-03" db="EMBL/GenBank/DDBJ databases">
        <title>Complete genome sequence of Lysobacter capsici VKM B-2533 and Lysobacter gummosus 10.1.1, promising sources of lytic agents.</title>
        <authorList>
            <person name="Tarlachkov S.V."/>
            <person name="Kudryakova I.V."/>
            <person name="Afoshin A.S."/>
            <person name="Leontyevskaya E.A."/>
            <person name="Leontyevskaya N.V."/>
        </authorList>
    </citation>
    <scope>NUCLEOTIDE SEQUENCE [LARGE SCALE GENOMIC DNA]</scope>
    <source>
        <strain evidence="5 6">10.1.1</strain>
    </source>
</reference>
<evidence type="ECO:0000313" key="5">
    <source>
        <dbReference type="EMBL" id="UNP27581.1"/>
    </source>
</evidence>
<dbReference type="PROSITE" id="PS01124">
    <property type="entry name" value="HTH_ARAC_FAMILY_2"/>
    <property type="match status" value="1"/>
</dbReference>